<feature type="transmembrane region" description="Helical" evidence="1">
    <location>
        <begin position="518"/>
        <end position="537"/>
    </location>
</feature>
<reference evidence="2 3" key="1">
    <citation type="journal article" date="2018" name="Front. Microbiol.">
        <title>Genome-Wide Analysis of Corynespora cassiicola Leaf Fall Disease Putative Effectors.</title>
        <authorList>
            <person name="Lopez D."/>
            <person name="Ribeiro S."/>
            <person name="Label P."/>
            <person name="Fumanal B."/>
            <person name="Venisse J.S."/>
            <person name="Kohler A."/>
            <person name="de Oliveira R.R."/>
            <person name="Labutti K."/>
            <person name="Lipzen A."/>
            <person name="Lail K."/>
            <person name="Bauer D."/>
            <person name="Ohm R.A."/>
            <person name="Barry K.W."/>
            <person name="Spatafora J."/>
            <person name="Grigoriev I.V."/>
            <person name="Martin F.M."/>
            <person name="Pujade-Renaud V."/>
        </authorList>
    </citation>
    <scope>NUCLEOTIDE SEQUENCE [LARGE SCALE GENOMIC DNA]</scope>
    <source>
        <strain evidence="2 3">Philippines</strain>
    </source>
</reference>
<evidence type="ECO:0000313" key="3">
    <source>
        <dbReference type="Proteomes" id="UP000240883"/>
    </source>
</evidence>
<dbReference type="PANTHER" id="PTHR37577:SF1">
    <property type="entry name" value="INTEGRAL MEMBRANE PROTEIN"/>
    <property type="match status" value="1"/>
</dbReference>
<dbReference type="EMBL" id="KZ678135">
    <property type="protein sequence ID" value="PSN66663.1"/>
    <property type="molecule type" value="Genomic_DNA"/>
</dbReference>
<proteinExistence type="predicted"/>
<dbReference type="PANTHER" id="PTHR37577">
    <property type="entry name" value="INTEGRAL MEMBRANE PROTEIN"/>
    <property type="match status" value="1"/>
</dbReference>
<accession>A0A2T2NMK4</accession>
<feature type="transmembrane region" description="Helical" evidence="1">
    <location>
        <begin position="192"/>
        <end position="215"/>
    </location>
</feature>
<feature type="transmembrane region" description="Helical" evidence="1">
    <location>
        <begin position="160"/>
        <end position="180"/>
    </location>
</feature>
<evidence type="ECO:0000256" key="1">
    <source>
        <dbReference type="SAM" id="Phobius"/>
    </source>
</evidence>
<protein>
    <submittedName>
        <fullName evidence="2">Uncharacterized protein</fullName>
    </submittedName>
</protein>
<organism evidence="2 3">
    <name type="scientific">Corynespora cassiicola Philippines</name>
    <dbReference type="NCBI Taxonomy" id="1448308"/>
    <lineage>
        <taxon>Eukaryota</taxon>
        <taxon>Fungi</taxon>
        <taxon>Dikarya</taxon>
        <taxon>Ascomycota</taxon>
        <taxon>Pezizomycotina</taxon>
        <taxon>Dothideomycetes</taxon>
        <taxon>Pleosporomycetidae</taxon>
        <taxon>Pleosporales</taxon>
        <taxon>Corynesporascaceae</taxon>
        <taxon>Corynespora</taxon>
    </lineage>
</organism>
<keyword evidence="1" id="KW-0812">Transmembrane</keyword>
<feature type="transmembrane region" description="Helical" evidence="1">
    <location>
        <begin position="248"/>
        <end position="266"/>
    </location>
</feature>
<name>A0A2T2NMK4_CORCC</name>
<dbReference type="InterPro" id="IPR053018">
    <property type="entry name" value="Elsinochrome_Biosynth-Asso"/>
</dbReference>
<dbReference type="OrthoDB" id="5427664at2759"/>
<sequence>MGNCGSTLDCAQCYSESGSNGCQPEIDVDPDIAGFGVLTAFFLAALMTCASIFHAYLTDSLPETLLSEIDKNTIRRYQASFFARRVVPKFSRVWYVLTEALRRAARRPTSERRPPISRAQRTEAITRFVLGFSDQQLVTGLAILIAALANPCRVTLYELQIVFCLAWFSATTHIATLKVLREYLHVQARVRNVRVLAILSFLALLCFFQVILLFAGDRNYKSDVNRGKPIQCIINGKVRTTHLDPFDVLSGIYLLLIIILPVYISHTYELFQDPRKTENGDLVDVIWWQFETWKLTREEKEKRHVLLQNAWIQQNVLLSLKASAESKQPPRSLRRLVYGITQTVVVTWYKSPKTTDGVRRMGFGQVVVIALLALPILTASEFYNAGTNQLPTSSSSLSQDDSETTVAPSIIPGAEFPILLETNQGRDRAQVILSSEVECLHSYLKHELESRKDIENIGYDRRNYITITLLRFVTREHRDFTPRQHIAGKLTTFITVFHCLTQITNAITMNLPIGKVQLVIYFFLALWFVAVCTDMILESRFLDRLIENQDMFNKEISDLRNQGSRAGSTSAADSAVMGYGFEKRNVEGLQGSSVDGEIHLRKRHESEGEIAVLTRSEISLDTRGS</sequence>
<dbReference type="Proteomes" id="UP000240883">
    <property type="component" value="Unassembled WGS sequence"/>
</dbReference>
<keyword evidence="1" id="KW-0472">Membrane</keyword>
<feature type="transmembrane region" description="Helical" evidence="1">
    <location>
        <begin position="128"/>
        <end position="148"/>
    </location>
</feature>
<keyword evidence="3" id="KW-1185">Reference proteome</keyword>
<dbReference type="STRING" id="1448308.A0A2T2NMK4"/>
<feature type="transmembrane region" description="Helical" evidence="1">
    <location>
        <begin position="32"/>
        <end position="57"/>
    </location>
</feature>
<dbReference type="AlphaFoldDB" id="A0A2T2NMK4"/>
<gene>
    <name evidence="2" type="ORF">BS50DRAFT_620883</name>
</gene>
<keyword evidence="1" id="KW-1133">Transmembrane helix</keyword>
<evidence type="ECO:0000313" key="2">
    <source>
        <dbReference type="EMBL" id="PSN66663.1"/>
    </source>
</evidence>